<dbReference type="EMBL" id="LSRX01000925">
    <property type="protein sequence ID" value="OLP86279.1"/>
    <property type="molecule type" value="Genomic_DNA"/>
</dbReference>
<sequence>MPDVLSCTVRETGKRTLQQLTYDFDPLDDAARVQEVLDFARMAFASELHGELDEIPIRPIIHRPWLPLAATLAIGSWDPMAKRLGGASGRPGKASLDREERLEKLVNSCAFGGAPVPVPAVPVPEKPGKASTLHPKSRPGARPASAGASRARGISQGRGKPPPANAPPKPGSNIHTLASLGESGSRLQDTTEAYRQQRGTTAKKVTDVGYQSMTAEKAAEVDKARAKVRVNSHRSASVPTNANVFSVSGQQISQGPGKRVGGRGKQPGAL</sequence>
<keyword evidence="3" id="KW-1185">Reference proteome</keyword>
<dbReference type="AlphaFoldDB" id="A0A1Q9CTM1"/>
<evidence type="ECO:0000313" key="2">
    <source>
        <dbReference type="EMBL" id="OLP86279.1"/>
    </source>
</evidence>
<comment type="caution">
    <text evidence="2">The sequence shown here is derived from an EMBL/GenBank/DDBJ whole genome shotgun (WGS) entry which is preliminary data.</text>
</comment>
<feature type="compositionally biased region" description="Pro residues" evidence="1">
    <location>
        <begin position="160"/>
        <end position="170"/>
    </location>
</feature>
<dbReference type="Proteomes" id="UP000186817">
    <property type="component" value="Unassembled WGS sequence"/>
</dbReference>
<protein>
    <submittedName>
        <fullName evidence="2">Uncharacterized protein</fullName>
    </submittedName>
</protein>
<evidence type="ECO:0000313" key="3">
    <source>
        <dbReference type="Proteomes" id="UP000186817"/>
    </source>
</evidence>
<organism evidence="2 3">
    <name type="scientific">Symbiodinium microadriaticum</name>
    <name type="common">Dinoflagellate</name>
    <name type="synonym">Zooxanthella microadriatica</name>
    <dbReference type="NCBI Taxonomy" id="2951"/>
    <lineage>
        <taxon>Eukaryota</taxon>
        <taxon>Sar</taxon>
        <taxon>Alveolata</taxon>
        <taxon>Dinophyceae</taxon>
        <taxon>Suessiales</taxon>
        <taxon>Symbiodiniaceae</taxon>
        <taxon>Symbiodinium</taxon>
    </lineage>
</organism>
<name>A0A1Q9CTM1_SYMMI</name>
<feature type="compositionally biased region" description="Low complexity" evidence="1">
    <location>
        <begin position="138"/>
        <end position="159"/>
    </location>
</feature>
<feature type="region of interest" description="Disordered" evidence="1">
    <location>
        <begin position="116"/>
        <end position="190"/>
    </location>
</feature>
<dbReference type="OrthoDB" id="433452at2759"/>
<proteinExistence type="predicted"/>
<evidence type="ECO:0000256" key="1">
    <source>
        <dbReference type="SAM" id="MobiDB-lite"/>
    </source>
</evidence>
<reference evidence="2 3" key="1">
    <citation type="submission" date="2016-02" db="EMBL/GenBank/DDBJ databases">
        <title>Genome analysis of coral dinoflagellate symbionts highlights evolutionary adaptations to a symbiotic lifestyle.</title>
        <authorList>
            <person name="Aranda M."/>
            <person name="Li Y."/>
            <person name="Liew Y.J."/>
            <person name="Baumgarten S."/>
            <person name="Simakov O."/>
            <person name="Wilson M."/>
            <person name="Piel J."/>
            <person name="Ashoor H."/>
            <person name="Bougouffa S."/>
            <person name="Bajic V.B."/>
            <person name="Ryu T."/>
            <person name="Ravasi T."/>
            <person name="Bayer T."/>
            <person name="Micklem G."/>
            <person name="Kim H."/>
            <person name="Bhak J."/>
            <person name="Lajeunesse T.C."/>
            <person name="Voolstra C.R."/>
        </authorList>
    </citation>
    <scope>NUCLEOTIDE SEQUENCE [LARGE SCALE GENOMIC DNA]</scope>
    <source>
        <strain evidence="2 3">CCMP2467</strain>
    </source>
</reference>
<feature type="compositionally biased region" description="Pro residues" evidence="1">
    <location>
        <begin position="116"/>
        <end position="125"/>
    </location>
</feature>
<gene>
    <name evidence="2" type="ORF">AK812_SmicGene32648</name>
</gene>
<accession>A0A1Q9CTM1</accession>
<feature type="region of interest" description="Disordered" evidence="1">
    <location>
        <begin position="246"/>
        <end position="270"/>
    </location>
</feature>